<protein>
    <submittedName>
        <fullName evidence="1">Uncharacterized protein</fullName>
    </submittedName>
</protein>
<comment type="caution">
    <text evidence="1">The sequence shown here is derived from an EMBL/GenBank/DDBJ whole genome shotgun (WGS) entry which is preliminary data.</text>
</comment>
<dbReference type="EMBL" id="CAAALY010072760">
    <property type="protein sequence ID" value="VEL25276.1"/>
    <property type="molecule type" value="Genomic_DNA"/>
</dbReference>
<name>A0A448X1C5_9PLAT</name>
<evidence type="ECO:0000313" key="2">
    <source>
        <dbReference type="Proteomes" id="UP000784294"/>
    </source>
</evidence>
<proteinExistence type="predicted"/>
<dbReference type="Proteomes" id="UP000784294">
    <property type="component" value="Unassembled WGS sequence"/>
</dbReference>
<dbReference type="AlphaFoldDB" id="A0A448X1C5"/>
<accession>A0A448X1C5</accession>
<organism evidence="1 2">
    <name type="scientific">Protopolystoma xenopodis</name>
    <dbReference type="NCBI Taxonomy" id="117903"/>
    <lineage>
        <taxon>Eukaryota</taxon>
        <taxon>Metazoa</taxon>
        <taxon>Spiralia</taxon>
        <taxon>Lophotrochozoa</taxon>
        <taxon>Platyhelminthes</taxon>
        <taxon>Monogenea</taxon>
        <taxon>Polyopisthocotylea</taxon>
        <taxon>Polystomatidea</taxon>
        <taxon>Polystomatidae</taxon>
        <taxon>Protopolystoma</taxon>
    </lineage>
</organism>
<evidence type="ECO:0000313" key="1">
    <source>
        <dbReference type="EMBL" id="VEL25276.1"/>
    </source>
</evidence>
<gene>
    <name evidence="1" type="ORF">PXEA_LOCUS18716</name>
</gene>
<keyword evidence="2" id="KW-1185">Reference proteome</keyword>
<reference evidence="1" key="1">
    <citation type="submission" date="2018-11" db="EMBL/GenBank/DDBJ databases">
        <authorList>
            <consortium name="Pathogen Informatics"/>
        </authorList>
    </citation>
    <scope>NUCLEOTIDE SEQUENCE</scope>
</reference>
<sequence length="74" mass="8599">MLPRSDAVRHWTDGGLAPFHRNRRRLHLGASVIRNLPVKLIDSWSRGMGRRLLVEWTIESLRPKLPINDYISSI</sequence>